<dbReference type="InterPro" id="IPR027244">
    <property type="entry name" value="IML1"/>
</dbReference>
<dbReference type="InterPro" id="IPR036390">
    <property type="entry name" value="WH_DNA-bd_sf"/>
</dbReference>
<dbReference type="InterPro" id="IPR000591">
    <property type="entry name" value="DEP_dom"/>
</dbReference>
<feature type="region of interest" description="Disordered" evidence="7">
    <location>
        <begin position="1453"/>
        <end position="1473"/>
    </location>
</feature>
<dbReference type="PANTHER" id="PTHR13179">
    <property type="entry name" value="DEP DOMAIN CONTAINING PROTEIN 5"/>
    <property type="match status" value="1"/>
</dbReference>
<proteinExistence type="inferred from homology"/>
<dbReference type="PROSITE" id="PS50186">
    <property type="entry name" value="DEP"/>
    <property type="match status" value="1"/>
</dbReference>
<sequence>MLPSYSRQFGQTPQKQVLRSSYNLWVHDDRFSKQDLVINPDCFPGCRVGDLLEIFHPTAPNGTSNTNSGVGKPSQSHSTPGRSAQPQQSVSPPTKPRTPHAPHRKAKTLVLQVTSIDREISGKQPQLQISIAQHVAALFELQARTDVIVRKIDKDTVAADYVELNFRDQYVGRSDMWRLKTMLTNSCVYHGKKLSSLGIRAQIKDIVVAGKRFACGYITENTKTIFRSETAKYFIFIQMSKEMWEFDEDGELYFEKCVHGFLPQLFSKWKEGGTNHVVSIVLFARIHYHNQEELASDKRSSLFEDQAENGDNHAVPILVDTSGRAYRDFYRVVVDWEIRSEWSQVLIPLKKEFISFQRDVLQQPTGDGSTVLSGSNSPACEGNILEAINLALNPFDRHYIDRDLSRTGLSIVIITPGSGTFEVDKKLLRLTAQRMVDNGIGLDLVCLSKPPLYTVPLFQFLSKDWAGISGWAMSNSGTSADTESAISGEKRWATPGPGATNGRLVDRSFEKVGLGVGGAGVNFAGGGMAGGGTAPGAERRLEAWDPLYYDDPSPSNPERPFFMMPNWVMCSFWTRDDENSRSGFTLRCKMYEVQMMGVMEQIGSAIIAPYFDKNASGDEISESKPLALDAVVNRSERSAGHPERAGQGGVRFEIGGEDDDDSPAVSVQSDSPFDCDRYDELVFAPSNRHKPLLKHRSNSTVNTITLENDATAGVKAGRTGQRTDGHQQSIGPNRNAITGNAISVSPEGLASATLAAVARSGYHRPAPGDTVRSVDSDGAGIRALHPGSTYYCPWEDGDTLNVDERAALLRAKARIEQARQVAPGGSGTVSQLRPIPSHGSFAHAFPGAKSATGSVDGQSADKKGQRPQWLANQQSTISGSGMGSRKGSRNISDGSTGTPDLRGNQYHPITGSASFEGPEIPAEHSISSQGADVEDSVAGPASTSLAPIRIHSGGHMNVRATRDGFSGSGSYKGGHSPLANYEYLRQYPKLSPGKAQATGLAARNFLLQSSLRPNLINPCNPSRNVVRATSQLFRWQHVFPQILAPTHNDIVMHWKSLSTPACLPLTTDFFPTAEELSEFYEEYTYTVSPADDATPYQSRGEDGAGVNSGRLKVEALLMELVGQRLAQGFQLIASGLGASTSTAERPEGNVSGGTLSPVAGRQSQDKQANKRLIGSFADVAPRHQRPLAQGQRHPAQQPQHPVQPPDVPSNDAASTIPVSIPYHLSLGDHVHRLFYDASGQNVEVKRYVRKVTYSTFPILYACGIWPKHDTFYRPKRMTFTYPPVTMYNWNYLDHLISGYQEEMTENLRFWRTRFLLIPLETVAVMSPFLNPQGENLDEEEVRLVGFAKFIEVFERARWVSPWEEEEAKISGFNGVGVKTPVTSKKMKNVKGGHRLEIQLTTFNTARFVRDEVLGGTEAVSPTTSGHPQSQHQHLLQVPLIRRGSISSMANATPVTPATSTNIPAHPSVCPSPTSALTRTTPIQLIAQAIAAPPPIGVAFCDRRWHFRLYERVFIGSECVDWIIRNFTDIDTREEAVEFGNFLLKEGLFEHANRKHRFLDGHYFYRIRTQHLKSSSGTLREKDKGQSWFATRGKPGTPGDGEVSESSSGASGTSSGTATPIHTSQAQLHIPKKPEQYRLSRRMVIDLDPQRRSPRRETAVLHYDTVHNPRNCFHFQLHWLVCSPRWIEDLVGGWARVAEKCGFKMVEAGIEQAEPLSDDNPFQSVTRIIPAAEQPPLPHSSLPSTFYLTELVRKFNFVLDVEADSAFPPGSVTWSYDRGRGYKRTQWVHRSGVAFVQIGTAEEGGGFWWVANRMHLTGSGSAPGLERSGGSAKDLKGAIEKNPDPETLRKALTDFCESADQVKEFWEEVRRKFKEMFGSAKSDGESDSLNAKLGTDERVAEENVISDLGTAVEDAFEDVGDDAGATVVRVAAGDPSIHVEVQNRPESRPSEGGEAENMPLTIRSPSILDPQFFSPPFGPANTSEKENYPTAEQNYP</sequence>
<dbReference type="InterPro" id="IPR057068">
    <property type="entry name" value="IML1_N_fung"/>
</dbReference>
<dbReference type="SUPFAM" id="SSF46785">
    <property type="entry name" value="Winged helix' DNA-binding domain"/>
    <property type="match status" value="1"/>
</dbReference>
<accession>A0A0L0HWA8</accession>
<evidence type="ECO:0000256" key="5">
    <source>
        <dbReference type="ARBA" id="ARBA00022554"/>
    </source>
</evidence>
<feature type="compositionally biased region" description="Polar residues" evidence="7">
    <location>
        <begin position="1453"/>
        <end position="1462"/>
    </location>
</feature>
<dbReference type="GeneID" id="27684559"/>
<evidence type="ECO:0000256" key="6">
    <source>
        <dbReference type="ARBA" id="ARBA00023136"/>
    </source>
</evidence>
<comment type="subcellular location">
    <subcellularLocation>
        <location evidence="1">Vacuole membrane</location>
        <topology evidence="1">Peripheral membrane protein</topology>
    </subcellularLocation>
</comment>
<dbReference type="STRING" id="645134.A0A0L0HWA8"/>
<feature type="region of interest" description="Disordered" evidence="7">
    <location>
        <begin position="1939"/>
        <end position="1995"/>
    </location>
</feature>
<keyword evidence="10" id="KW-1185">Reference proteome</keyword>
<feature type="compositionally biased region" description="Low complexity" evidence="7">
    <location>
        <begin position="1188"/>
        <end position="1200"/>
    </location>
</feature>
<evidence type="ECO:0000259" key="8">
    <source>
        <dbReference type="PROSITE" id="PS50186"/>
    </source>
</evidence>
<organism evidence="9 10">
    <name type="scientific">Spizellomyces punctatus (strain DAOM BR117)</name>
    <dbReference type="NCBI Taxonomy" id="645134"/>
    <lineage>
        <taxon>Eukaryota</taxon>
        <taxon>Fungi</taxon>
        <taxon>Fungi incertae sedis</taxon>
        <taxon>Chytridiomycota</taxon>
        <taxon>Chytridiomycota incertae sedis</taxon>
        <taxon>Chytridiomycetes</taxon>
        <taxon>Spizellomycetales</taxon>
        <taxon>Spizellomycetaceae</taxon>
        <taxon>Spizellomyces</taxon>
    </lineage>
</organism>
<dbReference type="SMART" id="SM00049">
    <property type="entry name" value="DEP"/>
    <property type="match status" value="1"/>
</dbReference>
<dbReference type="Pfam" id="PF19418">
    <property type="entry name" value="DEPDC5_CTD"/>
    <property type="match status" value="1"/>
</dbReference>
<feature type="region of interest" description="Disordered" evidence="7">
    <location>
        <begin position="59"/>
        <end position="107"/>
    </location>
</feature>
<feature type="compositionally biased region" description="Basic and acidic residues" evidence="7">
    <location>
        <begin position="1832"/>
        <end position="1842"/>
    </location>
</feature>
<dbReference type="EMBL" id="KQ257450">
    <property type="protein sequence ID" value="KND05195.1"/>
    <property type="molecule type" value="Genomic_DNA"/>
</dbReference>
<feature type="region of interest" description="Disordered" evidence="7">
    <location>
        <begin position="1139"/>
        <end position="1167"/>
    </location>
</feature>
<feature type="region of interest" description="Disordered" evidence="7">
    <location>
        <begin position="819"/>
        <end position="941"/>
    </location>
</feature>
<reference evidence="9 10" key="1">
    <citation type="submission" date="2009-08" db="EMBL/GenBank/DDBJ databases">
        <title>The Genome Sequence of Spizellomyces punctatus strain DAOM BR117.</title>
        <authorList>
            <consortium name="The Broad Institute Genome Sequencing Platform"/>
            <person name="Russ C."/>
            <person name="Cuomo C."/>
            <person name="Shea T."/>
            <person name="Young S.K."/>
            <person name="Zeng Q."/>
            <person name="Koehrsen M."/>
            <person name="Haas B."/>
            <person name="Borodovsky M."/>
            <person name="Guigo R."/>
            <person name="Alvarado L."/>
            <person name="Berlin A."/>
            <person name="Bochicchio J."/>
            <person name="Borenstein D."/>
            <person name="Chapman S."/>
            <person name="Chen Z."/>
            <person name="Engels R."/>
            <person name="Freedman E."/>
            <person name="Gellesch M."/>
            <person name="Goldberg J."/>
            <person name="Griggs A."/>
            <person name="Gujja S."/>
            <person name="Heiman D."/>
            <person name="Hepburn T."/>
            <person name="Howarth C."/>
            <person name="Jen D."/>
            <person name="Larson L."/>
            <person name="Lewis B."/>
            <person name="Mehta T."/>
            <person name="Park D."/>
            <person name="Pearson M."/>
            <person name="Roberts A."/>
            <person name="Saif S."/>
            <person name="Shenoy N."/>
            <person name="Sisk P."/>
            <person name="Stolte C."/>
            <person name="Sykes S."/>
            <person name="Thomson T."/>
            <person name="Walk T."/>
            <person name="White J."/>
            <person name="Yandava C."/>
            <person name="Burger G."/>
            <person name="Gray M.W."/>
            <person name="Holland P.W.H."/>
            <person name="King N."/>
            <person name="Lang F.B.F."/>
            <person name="Roger A.J."/>
            <person name="Ruiz-Trillo I."/>
            <person name="Lander E."/>
            <person name="Nusbaum C."/>
        </authorList>
    </citation>
    <scope>NUCLEOTIDE SEQUENCE [LARGE SCALE GENOMIC DNA]</scope>
    <source>
        <strain evidence="9 10">DAOM BR117</strain>
    </source>
</reference>
<name>A0A0L0HWA8_SPIPD</name>
<feature type="compositionally biased region" description="Polar residues" evidence="7">
    <location>
        <begin position="720"/>
        <end position="735"/>
    </location>
</feature>
<gene>
    <name evidence="9" type="ORF">SPPG_00855</name>
</gene>
<dbReference type="PANTHER" id="PTHR13179:SF8">
    <property type="entry name" value="GATOR COMPLEX PROTEIN DEPDC5"/>
    <property type="match status" value="1"/>
</dbReference>
<evidence type="ECO:0000256" key="3">
    <source>
        <dbReference type="ARBA" id="ARBA00018529"/>
    </source>
</evidence>
<evidence type="ECO:0000313" key="10">
    <source>
        <dbReference type="Proteomes" id="UP000053201"/>
    </source>
</evidence>
<comment type="similarity">
    <text evidence="2">Belongs to the IML1 family.</text>
</comment>
<dbReference type="Pfam" id="PF12257">
    <property type="entry name" value="IML1"/>
    <property type="match status" value="1"/>
</dbReference>
<protein>
    <recommendedName>
        <fullName evidence="3">Vacuolar membrane-associated protein IML1</fullName>
    </recommendedName>
    <alternativeName>
        <fullName evidence="4">Vacuolar membrane-associated protein iml1</fullName>
    </alternativeName>
</protein>
<feature type="compositionally biased region" description="Polar residues" evidence="7">
    <location>
        <begin position="60"/>
        <end position="92"/>
    </location>
</feature>
<dbReference type="Proteomes" id="UP000053201">
    <property type="component" value="Unassembled WGS sequence"/>
</dbReference>
<dbReference type="GO" id="GO:0005096">
    <property type="term" value="F:GTPase activator activity"/>
    <property type="evidence" value="ECO:0007669"/>
    <property type="project" value="InterPro"/>
</dbReference>
<feature type="compositionally biased region" description="Low complexity" evidence="7">
    <location>
        <begin position="1605"/>
        <end position="1618"/>
    </location>
</feature>
<feature type="region of interest" description="Disordered" evidence="7">
    <location>
        <begin position="1820"/>
        <end position="1842"/>
    </location>
</feature>
<feature type="region of interest" description="Disordered" evidence="7">
    <location>
        <begin position="716"/>
        <end position="735"/>
    </location>
</feature>
<evidence type="ECO:0000256" key="2">
    <source>
        <dbReference type="ARBA" id="ARBA00005643"/>
    </source>
</evidence>
<feature type="domain" description="DEP" evidence="8">
    <location>
        <begin position="1493"/>
        <end position="1568"/>
    </location>
</feature>
<dbReference type="VEuPathDB" id="FungiDB:SPPG_00855"/>
<feature type="region of interest" description="Disordered" evidence="7">
    <location>
        <begin position="1184"/>
        <end position="1212"/>
    </location>
</feature>
<dbReference type="OMA" id="SWMNATP"/>
<dbReference type="FunCoup" id="A0A0L0HWA8">
    <property type="interactions" value="217"/>
</dbReference>
<dbReference type="Pfam" id="PF24438">
    <property type="entry name" value="IML1_N_fung"/>
    <property type="match status" value="1"/>
</dbReference>
<feature type="compositionally biased region" description="Basic and acidic residues" evidence="7">
    <location>
        <begin position="1940"/>
        <end position="1950"/>
    </location>
</feature>
<dbReference type="GO" id="GO:0010508">
    <property type="term" value="P:positive regulation of autophagy"/>
    <property type="evidence" value="ECO:0007669"/>
    <property type="project" value="TreeGrafter"/>
</dbReference>
<dbReference type="GO" id="GO:1990130">
    <property type="term" value="C:GATOR1 complex"/>
    <property type="evidence" value="ECO:0007669"/>
    <property type="project" value="TreeGrafter"/>
</dbReference>
<dbReference type="GO" id="GO:0005774">
    <property type="term" value="C:vacuolar membrane"/>
    <property type="evidence" value="ECO:0007669"/>
    <property type="project" value="UniProtKB-SubCell"/>
</dbReference>
<dbReference type="InterPro" id="IPR036388">
    <property type="entry name" value="WH-like_DNA-bd_sf"/>
</dbReference>
<evidence type="ECO:0000256" key="4">
    <source>
        <dbReference type="ARBA" id="ARBA00021881"/>
    </source>
</evidence>
<dbReference type="Pfam" id="PF00610">
    <property type="entry name" value="DEP"/>
    <property type="match status" value="1"/>
</dbReference>
<dbReference type="GO" id="GO:1904262">
    <property type="term" value="P:negative regulation of TORC1 signaling"/>
    <property type="evidence" value="ECO:0007669"/>
    <property type="project" value="TreeGrafter"/>
</dbReference>
<dbReference type="InterPro" id="IPR048255">
    <property type="entry name" value="IML1_N"/>
</dbReference>
<feature type="region of interest" description="Disordered" evidence="7">
    <location>
        <begin position="1574"/>
        <end position="1632"/>
    </location>
</feature>
<keyword evidence="6" id="KW-0472">Membrane</keyword>
<dbReference type="OrthoDB" id="39497at2759"/>
<evidence type="ECO:0000256" key="1">
    <source>
        <dbReference type="ARBA" id="ARBA00004148"/>
    </source>
</evidence>
<feature type="compositionally biased region" description="Basic and acidic residues" evidence="7">
    <location>
        <begin position="635"/>
        <end position="644"/>
    </location>
</feature>
<dbReference type="InterPro" id="IPR045838">
    <property type="entry name" value="DEPDC5_CTD"/>
</dbReference>
<dbReference type="Gene3D" id="1.10.10.10">
    <property type="entry name" value="Winged helix-like DNA-binding domain superfamily/Winged helix DNA-binding domain"/>
    <property type="match status" value="1"/>
</dbReference>
<evidence type="ECO:0000313" key="9">
    <source>
        <dbReference type="EMBL" id="KND05195.1"/>
    </source>
</evidence>
<evidence type="ECO:0000256" key="7">
    <source>
        <dbReference type="SAM" id="MobiDB-lite"/>
    </source>
</evidence>
<feature type="compositionally biased region" description="Basic residues" evidence="7">
    <location>
        <begin position="97"/>
        <end position="107"/>
    </location>
</feature>
<dbReference type="CDD" id="cd04449">
    <property type="entry name" value="DEP_DEPDC5-like"/>
    <property type="match status" value="1"/>
</dbReference>
<dbReference type="RefSeq" id="XP_016613234.1">
    <property type="nucleotide sequence ID" value="XM_016749186.1"/>
</dbReference>
<dbReference type="eggNOG" id="KOG3572">
    <property type="taxonomic scope" value="Eukaryota"/>
</dbReference>
<keyword evidence="5" id="KW-0926">Vacuole</keyword>
<feature type="region of interest" description="Disordered" evidence="7">
    <location>
        <begin position="635"/>
        <end position="671"/>
    </location>
</feature>
<dbReference type="InParanoid" id="A0A0L0HWA8"/>
<dbReference type="GO" id="GO:0035556">
    <property type="term" value="P:intracellular signal transduction"/>
    <property type="evidence" value="ECO:0007669"/>
    <property type="project" value="InterPro"/>
</dbReference>